<evidence type="ECO:0000256" key="1">
    <source>
        <dbReference type="SAM" id="Phobius"/>
    </source>
</evidence>
<accession>A0A9P6WQ84</accession>
<comment type="caution">
    <text evidence="2">The sequence shown here is derived from an EMBL/GenBank/DDBJ whole genome shotgun (WGS) entry which is preliminary data.</text>
</comment>
<dbReference type="Proteomes" id="UP000697127">
    <property type="component" value="Unassembled WGS sequence"/>
</dbReference>
<keyword evidence="3" id="KW-1185">Reference proteome</keyword>
<keyword evidence="1" id="KW-0812">Transmembrane</keyword>
<sequence length="114" mass="13087">MSRNITIPDLRFEESFKAKLIKNAVEENKKKGIQPEIDETNHLTTPIPKIMLIKSLIIDQIILPFLQSFFLAGVLYYLRPFIRISSRKGYSAGVSLISSIKQITKSLFFLKSKK</sequence>
<dbReference type="OrthoDB" id="2430343at2759"/>
<organism evidence="2 3">
    <name type="scientific">Pichia californica</name>
    <dbReference type="NCBI Taxonomy" id="460514"/>
    <lineage>
        <taxon>Eukaryota</taxon>
        <taxon>Fungi</taxon>
        <taxon>Dikarya</taxon>
        <taxon>Ascomycota</taxon>
        <taxon>Saccharomycotina</taxon>
        <taxon>Pichiomycetes</taxon>
        <taxon>Pichiales</taxon>
        <taxon>Pichiaceae</taxon>
        <taxon>Pichia</taxon>
    </lineage>
</organism>
<name>A0A9P6WQ84_9ASCO</name>
<evidence type="ECO:0000313" key="3">
    <source>
        <dbReference type="Proteomes" id="UP000697127"/>
    </source>
</evidence>
<keyword evidence="1" id="KW-0472">Membrane</keyword>
<dbReference type="EMBL" id="PUHW01000003">
    <property type="protein sequence ID" value="KAG0691299.1"/>
    <property type="molecule type" value="Genomic_DNA"/>
</dbReference>
<feature type="transmembrane region" description="Helical" evidence="1">
    <location>
        <begin position="61"/>
        <end position="78"/>
    </location>
</feature>
<dbReference type="AlphaFoldDB" id="A0A9P6WQ84"/>
<proteinExistence type="predicted"/>
<keyword evidence="1" id="KW-1133">Transmembrane helix</keyword>
<evidence type="ECO:0000313" key="2">
    <source>
        <dbReference type="EMBL" id="KAG0691299.1"/>
    </source>
</evidence>
<protein>
    <submittedName>
        <fullName evidence="2">Uncharacterized protein</fullName>
    </submittedName>
</protein>
<reference evidence="2" key="1">
    <citation type="submission" date="2020-11" db="EMBL/GenBank/DDBJ databases">
        <title>Kefir isolates.</title>
        <authorList>
            <person name="Marcisauskas S."/>
            <person name="Kim Y."/>
            <person name="Blasche S."/>
        </authorList>
    </citation>
    <scope>NUCLEOTIDE SEQUENCE</scope>
    <source>
        <strain evidence="2">Olga-1</strain>
    </source>
</reference>
<gene>
    <name evidence="2" type="ORF">C6P40_002690</name>
</gene>